<dbReference type="STRING" id="419665.Maeo_0442"/>
<evidence type="ECO:0000259" key="7">
    <source>
        <dbReference type="SMART" id="SM00849"/>
    </source>
</evidence>
<dbReference type="GO" id="GO:0005829">
    <property type="term" value="C:cytosol"/>
    <property type="evidence" value="ECO:0007669"/>
    <property type="project" value="UniProtKB-SubCell"/>
</dbReference>
<dbReference type="InterPro" id="IPR001279">
    <property type="entry name" value="Metallo-B-lactamas"/>
</dbReference>
<dbReference type="SUPFAM" id="SSF56281">
    <property type="entry name" value="Metallo-hydrolase/oxidoreductase"/>
    <property type="match status" value="1"/>
</dbReference>
<comment type="catalytic activity">
    <reaction evidence="5">
        <text>a ribonucleotidyl-ribonucleotide-RNA + H2O = a 3'-end ribonucleotide-RNA + a 5'-end 5'-phospho-ribonucleoside-RNA + H(+)</text>
        <dbReference type="Rhea" id="RHEA:68096"/>
        <dbReference type="Rhea" id="RHEA-COMP:15179"/>
        <dbReference type="Rhea" id="RHEA-COMP:17355"/>
        <dbReference type="Rhea" id="RHEA-COMP:17428"/>
        <dbReference type="ChEBI" id="CHEBI:15377"/>
        <dbReference type="ChEBI" id="CHEBI:15378"/>
        <dbReference type="ChEBI" id="CHEBI:74896"/>
        <dbReference type="ChEBI" id="CHEBI:138282"/>
        <dbReference type="ChEBI" id="CHEBI:173118"/>
    </reaction>
    <physiologicalReaction direction="left-to-right" evidence="5">
        <dbReference type="Rhea" id="RHEA:68097"/>
    </physiologicalReaction>
</comment>
<keyword evidence="9" id="KW-1185">Reference proteome</keyword>
<feature type="domain" description="Metallo-beta-lactamase" evidence="7">
    <location>
        <begin position="21"/>
        <end position="167"/>
    </location>
</feature>
<comment type="subunit">
    <text evidence="2">Homodimer.</text>
</comment>
<accession>A6UU56</accession>
<dbReference type="RefSeq" id="WP_011973160.1">
    <property type="nucleotide sequence ID" value="NC_009635.1"/>
</dbReference>
<proteinExistence type="predicted"/>
<evidence type="ECO:0000256" key="2">
    <source>
        <dbReference type="ARBA" id="ARBA00011738"/>
    </source>
</evidence>
<evidence type="ECO:0000256" key="5">
    <source>
        <dbReference type="ARBA" id="ARBA00044690"/>
    </source>
</evidence>
<dbReference type="InterPro" id="IPR036866">
    <property type="entry name" value="RibonucZ/Hydroxyglut_hydro"/>
</dbReference>
<evidence type="ECO:0000313" key="9">
    <source>
        <dbReference type="Proteomes" id="UP000001106"/>
    </source>
</evidence>
<name>A6UU56_META3</name>
<evidence type="ECO:0000256" key="6">
    <source>
        <dbReference type="ARBA" id="ARBA00045869"/>
    </source>
</evidence>
<evidence type="ECO:0000256" key="4">
    <source>
        <dbReference type="ARBA" id="ARBA00032988"/>
    </source>
</evidence>
<sequence length="174" mass="19959">MLKIIYDGILIREGNTITEASSSIVFIRTKKNNIIIDTATKDKKDLIINELNKLGLTPDDITIVINTHDHWDHVENNDLFKNAKLITYKNYKELNNEDEEIEIVETPGHTYDSISVIYDDYIVAGDATPLKNNILQDIEPKLNVDSELAKKTLKWIKSLKKKIITGHEGEVDYY</sequence>
<dbReference type="eggNOG" id="arCOG00504">
    <property type="taxonomic scope" value="Archaea"/>
</dbReference>
<dbReference type="SMART" id="SM00849">
    <property type="entry name" value="Lactamase_B"/>
    <property type="match status" value="1"/>
</dbReference>
<dbReference type="Pfam" id="PF00753">
    <property type="entry name" value="Lactamase_B"/>
    <property type="match status" value="1"/>
</dbReference>
<evidence type="ECO:0000256" key="3">
    <source>
        <dbReference type="ARBA" id="ARBA00014856"/>
    </source>
</evidence>
<dbReference type="KEGG" id="mae:Maeo_0442"/>
<dbReference type="AlphaFoldDB" id="A6UU56"/>
<dbReference type="Gene3D" id="3.60.15.10">
    <property type="entry name" value="Ribonuclease Z/Hydroxyacylglutathione hydrolase-like"/>
    <property type="match status" value="1"/>
</dbReference>
<dbReference type="GeneID" id="5327654"/>
<dbReference type="EMBL" id="CP000743">
    <property type="protein sequence ID" value="ABR56028.1"/>
    <property type="molecule type" value="Genomic_DNA"/>
</dbReference>
<dbReference type="Proteomes" id="UP000001106">
    <property type="component" value="Chromosome"/>
</dbReference>
<dbReference type="InterPro" id="IPR039344">
    <property type="entry name" value="MBLAC1"/>
</dbReference>
<dbReference type="PANTHER" id="PTHR23200:SF48">
    <property type="entry name" value="METALLO-BETA-LACTAMASE DOMAIN-CONTAINING PROTEIN 1"/>
    <property type="match status" value="1"/>
</dbReference>
<protein>
    <recommendedName>
        <fullName evidence="3">Metallo-beta-lactamase domain-containing protein 1</fullName>
    </recommendedName>
    <alternativeName>
        <fullName evidence="4">Endoribonuclease MBLAC1</fullName>
    </alternativeName>
</protein>
<comment type="function">
    <text evidence="6">Endoribonuclease that catalyzes the hydrolysis of histone-coding pre-mRNA 3'-end. Involved in histone pre-mRNA processing during the S-phase of the cell cycle, which is required for entering/progressing through S-phase. Cleaves histone pre-mRNA at a major and a minor cleavage site after the 5'-ACCCA-3' and the 5'-ACCCACA-3' sequence, respectively, and located downstream of the stem-loop. May require the presence of the HDE element located at the histone pre-RNA 3'-end to avoid non-specific cleavage.</text>
</comment>
<evidence type="ECO:0000313" key="8">
    <source>
        <dbReference type="EMBL" id="ABR56028.1"/>
    </source>
</evidence>
<reference evidence="8" key="1">
    <citation type="submission" date="2007-06" db="EMBL/GenBank/DDBJ databases">
        <title>Complete sequence of Methanococcus aeolicus Nankai-3.</title>
        <authorList>
            <consortium name="US DOE Joint Genome Institute"/>
            <person name="Copeland A."/>
            <person name="Lucas S."/>
            <person name="Lapidus A."/>
            <person name="Barry K."/>
            <person name="Glavina del Rio T."/>
            <person name="Dalin E."/>
            <person name="Tice H."/>
            <person name="Pitluck S."/>
            <person name="Chain P."/>
            <person name="Malfatti S."/>
            <person name="Shin M."/>
            <person name="Vergez L."/>
            <person name="Schmutz J."/>
            <person name="Larimer F."/>
            <person name="Land M."/>
            <person name="Hauser L."/>
            <person name="Kyrpides N."/>
            <person name="Lykidis A."/>
            <person name="Sieprawska-Lupa M."/>
            <person name="Whitman W.B."/>
            <person name="Richardson P."/>
        </authorList>
    </citation>
    <scope>NUCLEOTIDE SEQUENCE [LARGE SCALE GENOMIC DNA]</scope>
    <source>
        <strain evidence="8">Nankai-3</strain>
    </source>
</reference>
<dbReference type="HOGENOM" id="CLU_030571_2_6_2"/>
<gene>
    <name evidence="8" type="ordered locus">Maeo_0442</name>
</gene>
<comment type="subcellular location">
    <subcellularLocation>
        <location evidence="1">Cytoplasm</location>
        <location evidence="1">Cytosol</location>
    </subcellularLocation>
</comment>
<organism evidence="8 9">
    <name type="scientific">Methanococcus aeolicus (strain ATCC BAA-1280 / DSM 17508 / OCM 812 / Nankai-3)</name>
    <dbReference type="NCBI Taxonomy" id="419665"/>
    <lineage>
        <taxon>Archaea</taxon>
        <taxon>Methanobacteriati</taxon>
        <taxon>Methanobacteriota</taxon>
        <taxon>Methanomada group</taxon>
        <taxon>Methanococci</taxon>
        <taxon>Methanococcales</taxon>
        <taxon>Methanococcaceae</taxon>
        <taxon>Methanococcus</taxon>
    </lineage>
</organism>
<evidence type="ECO:0000256" key="1">
    <source>
        <dbReference type="ARBA" id="ARBA00004514"/>
    </source>
</evidence>
<dbReference type="OrthoDB" id="197151at2157"/>
<dbReference type="PANTHER" id="PTHR23200">
    <property type="entry name" value="METALLO-BETA-LACTAMASE DOMAIN-CONTAINING PROTEIN 1"/>
    <property type="match status" value="1"/>
</dbReference>